<proteinExistence type="predicted"/>
<evidence type="ECO:0000313" key="1">
    <source>
        <dbReference type="EMBL" id="MBX03578.1"/>
    </source>
</evidence>
<reference evidence="1" key="1">
    <citation type="submission" date="2018-02" db="EMBL/GenBank/DDBJ databases">
        <title>Rhizophora mucronata_Transcriptome.</title>
        <authorList>
            <person name="Meera S.P."/>
            <person name="Sreeshan A."/>
            <person name="Augustine A."/>
        </authorList>
    </citation>
    <scope>NUCLEOTIDE SEQUENCE</scope>
    <source>
        <tissue evidence="1">Leaf</tissue>
    </source>
</reference>
<name>A0A2P2KCW9_RHIMU</name>
<organism evidence="1">
    <name type="scientific">Rhizophora mucronata</name>
    <name type="common">Asiatic mangrove</name>
    <dbReference type="NCBI Taxonomy" id="61149"/>
    <lineage>
        <taxon>Eukaryota</taxon>
        <taxon>Viridiplantae</taxon>
        <taxon>Streptophyta</taxon>
        <taxon>Embryophyta</taxon>
        <taxon>Tracheophyta</taxon>
        <taxon>Spermatophyta</taxon>
        <taxon>Magnoliopsida</taxon>
        <taxon>eudicotyledons</taxon>
        <taxon>Gunneridae</taxon>
        <taxon>Pentapetalae</taxon>
        <taxon>rosids</taxon>
        <taxon>fabids</taxon>
        <taxon>Malpighiales</taxon>
        <taxon>Rhizophoraceae</taxon>
        <taxon>Rhizophora</taxon>
    </lineage>
</organism>
<accession>A0A2P2KCW9</accession>
<sequence length="74" mass="8773">MLFEDGFMFRMDSRCFILMYLLQTKAICSTCLSLPTRLLQFSFFFKEWGFGISVKVLQVPRYIICHVLTCNFLL</sequence>
<dbReference type="AlphaFoldDB" id="A0A2P2KCW9"/>
<dbReference type="EMBL" id="GGEC01023094">
    <property type="protein sequence ID" value="MBX03578.1"/>
    <property type="molecule type" value="Transcribed_RNA"/>
</dbReference>
<protein>
    <submittedName>
        <fullName evidence="1">Protein MEMO1</fullName>
    </submittedName>
</protein>